<reference evidence="1" key="1">
    <citation type="journal article" date="2021" name="Proc. Natl. Acad. Sci. U.S.A.">
        <title>A Catalog of Tens of Thousands of Viruses from Human Metagenomes Reveals Hidden Associations with Chronic Diseases.</title>
        <authorList>
            <person name="Tisza M.J."/>
            <person name="Buck C.B."/>
        </authorList>
    </citation>
    <scope>NUCLEOTIDE SEQUENCE</scope>
    <source>
        <strain evidence="1">CtuoI59</strain>
    </source>
</reference>
<dbReference type="EMBL" id="BK033130">
    <property type="protein sequence ID" value="DAE46957.1"/>
    <property type="molecule type" value="Genomic_DNA"/>
</dbReference>
<name>A0A8S5RR37_9CAUD</name>
<organism evidence="1">
    <name type="scientific">Ackermannviridae sp</name>
    <dbReference type="NCBI Taxonomy" id="2831612"/>
    <lineage>
        <taxon>Viruses</taxon>
        <taxon>Duplodnaviria</taxon>
        <taxon>Heunggongvirae</taxon>
        <taxon>Uroviricota</taxon>
        <taxon>Caudoviricetes</taxon>
        <taxon>Pantevenvirales</taxon>
        <taxon>Ackermannviridae</taxon>
    </lineage>
</organism>
<protein>
    <submittedName>
        <fullName evidence="1">Uncharacterized protein</fullName>
    </submittedName>
</protein>
<sequence length="146" mass="16421">MAATERKIPGTFTRVTGGYSRRIDAETTVFVPDSSVSRYDAATGQLYGYAPDYDALEASKAPAQQADAPGEYAYCYEMQRPPVGCDYSAQRSYYGRHYHVTPLRPDLPRLHGRGITCNDDGSYTVTARAYDNLTQQYRIQYEMCLD</sequence>
<proteinExistence type="predicted"/>
<accession>A0A8S5RR37</accession>
<evidence type="ECO:0000313" key="1">
    <source>
        <dbReference type="EMBL" id="DAE46957.1"/>
    </source>
</evidence>